<comment type="similarity">
    <text evidence="13">Belongs to the G-protein coupled receptor 1 family.</text>
</comment>
<protein>
    <recommendedName>
        <fullName evidence="14">Olfactory receptor</fullName>
    </recommendedName>
</protein>
<dbReference type="Proteomes" id="UP000694389">
    <property type="component" value="Unassembled WGS sequence"/>
</dbReference>
<dbReference type="InterPro" id="IPR000725">
    <property type="entry name" value="Olfact_rcpt"/>
</dbReference>
<evidence type="ECO:0000256" key="7">
    <source>
        <dbReference type="ARBA" id="ARBA00023040"/>
    </source>
</evidence>
<dbReference type="PANTHER" id="PTHR26451:SF847">
    <property type="entry name" value="ODORANT RECEPTOR-RELATED"/>
    <property type="match status" value="1"/>
</dbReference>
<feature type="domain" description="G-protein coupled receptors family 1 profile" evidence="15">
    <location>
        <begin position="48"/>
        <end position="296"/>
    </location>
</feature>
<evidence type="ECO:0000256" key="4">
    <source>
        <dbReference type="ARBA" id="ARBA00022692"/>
    </source>
</evidence>
<evidence type="ECO:0000256" key="14">
    <source>
        <dbReference type="RuleBase" id="RU363047"/>
    </source>
</evidence>
<feature type="transmembrane region" description="Helical" evidence="14">
    <location>
        <begin position="105"/>
        <end position="127"/>
    </location>
</feature>
<dbReference type="AlphaFoldDB" id="A0A8P4KR10"/>
<keyword evidence="8 14" id="KW-0472">Membrane</keyword>
<evidence type="ECO:0000259" key="15">
    <source>
        <dbReference type="PROSITE" id="PS50262"/>
    </source>
</evidence>
<keyword evidence="12 13" id="KW-0807">Transducer</keyword>
<keyword evidence="6 14" id="KW-1133">Transmembrane helix</keyword>
<feature type="transmembrane region" description="Helical" evidence="14">
    <location>
        <begin position="148"/>
        <end position="169"/>
    </location>
</feature>
<reference evidence="16" key="1">
    <citation type="submission" date="2025-08" db="UniProtKB">
        <authorList>
            <consortium name="Ensembl"/>
        </authorList>
    </citation>
    <scope>IDENTIFICATION</scope>
</reference>
<name>A0A8P4KR10_DICLA</name>
<evidence type="ECO:0000256" key="9">
    <source>
        <dbReference type="ARBA" id="ARBA00023157"/>
    </source>
</evidence>
<dbReference type="PROSITE" id="PS50262">
    <property type="entry name" value="G_PROTEIN_RECEP_F1_2"/>
    <property type="match status" value="1"/>
</dbReference>
<dbReference type="InterPro" id="IPR017452">
    <property type="entry name" value="GPCR_Rhodpsn_7TM"/>
</dbReference>
<evidence type="ECO:0000256" key="1">
    <source>
        <dbReference type="ARBA" id="ARBA00004651"/>
    </source>
</evidence>
<reference evidence="16" key="2">
    <citation type="submission" date="2025-09" db="UniProtKB">
        <authorList>
            <consortium name="Ensembl"/>
        </authorList>
    </citation>
    <scope>IDENTIFICATION</scope>
</reference>
<dbReference type="InterPro" id="IPR052921">
    <property type="entry name" value="GPCR1_Superfamily_Member"/>
</dbReference>
<evidence type="ECO:0000256" key="12">
    <source>
        <dbReference type="ARBA" id="ARBA00023224"/>
    </source>
</evidence>
<dbReference type="GO" id="GO:0005886">
    <property type="term" value="C:plasma membrane"/>
    <property type="evidence" value="ECO:0007669"/>
    <property type="project" value="UniProtKB-SubCell"/>
</dbReference>
<keyword evidence="17" id="KW-1185">Reference proteome</keyword>
<evidence type="ECO:0000256" key="11">
    <source>
        <dbReference type="ARBA" id="ARBA00023180"/>
    </source>
</evidence>
<evidence type="ECO:0000256" key="6">
    <source>
        <dbReference type="ARBA" id="ARBA00022989"/>
    </source>
</evidence>
<dbReference type="PRINTS" id="PR00237">
    <property type="entry name" value="GPCRRHODOPSN"/>
</dbReference>
<keyword evidence="7 13" id="KW-0297">G-protein coupled receptor</keyword>
<dbReference type="Gene3D" id="1.20.1070.10">
    <property type="entry name" value="Rhodopsin 7-helix transmembrane proteins"/>
    <property type="match status" value="1"/>
</dbReference>
<keyword evidence="11" id="KW-0325">Glycoprotein</keyword>
<keyword evidence="2 14" id="KW-1003">Cell membrane</keyword>
<keyword evidence="10 13" id="KW-0675">Receptor</keyword>
<keyword evidence="9" id="KW-1015">Disulfide bond</keyword>
<dbReference type="SUPFAM" id="SSF81321">
    <property type="entry name" value="Family A G protein-coupled receptor-like"/>
    <property type="match status" value="1"/>
</dbReference>
<evidence type="ECO:0000256" key="13">
    <source>
        <dbReference type="RuleBase" id="RU000688"/>
    </source>
</evidence>
<feature type="transmembrane region" description="Helical" evidence="14">
    <location>
        <begin position="276"/>
        <end position="298"/>
    </location>
</feature>
<dbReference type="Pfam" id="PF13853">
    <property type="entry name" value="7tm_4"/>
    <property type="match status" value="1"/>
</dbReference>
<dbReference type="FunFam" id="1.20.1070.10:FF:000024">
    <property type="entry name" value="Olfactory receptor"/>
    <property type="match status" value="1"/>
</dbReference>
<organism evidence="16 17">
    <name type="scientific">Dicentrarchus labrax</name>
    <name type="common">European seabass</name>
    <name type="synonym">Morone labrax</name>
    <dbReference type="NCBI Taxonomy" id="13489"/>
    <lineage>
        <taxon>Eukaryota</taxon>
        <taxon>Metazoa</taxon>
        <taxon>Chordata</taxon>
        <taxon>Craniata</taxon>
        <taxon>Vertebrata</taxon>
        <taxon>Euteleostomi</taxon>
        <taxon>Actinopterygii</taxon>
        <taxon>Neopterygii</taxon>
        <taxon>Teleostei</taxon>
        <taxon>Neoteleostei</taxon>
        <taxon>Acanthomorphata</taxon>
        <taxon>Eupercaria</taxon>
        <taxon>Moronidae</taxon>
        <taxon>Dicentrarchus</taxon>
    </lineage>
</organism>
<evidence type="ECO:0000256" key="2">
    <source>
        <dbReference type="ARBA" id="ARBA00022475"/>
    </source>
</evidence>
<keyword evidence="3 14" id="KW-0716">Sensory transduction</keyword>
<dbReference type="PRINTS" id="PR00245">
    <property type="entry name" value="OLFACTORYR"/>
</dbReference>
<dbReference type="GO" id="GO:0005549">
    <property type="term" value="F:odorant binding"/>
    <property type="evidence" value="ECO:0007669"/>
    <property type="project" value="TreeGrafter"/>
</dbReference>
<evidence type="ECO:0000256" key="8">
    <source>
        <dbReference type="ARBA" id="ARBA00023136"/>
    </source>
</evidence>
<feature type="transmembrane region" description="Helical" evidence="14">
    <location>
        <begin position="65"/>
        <end position="85"/>
    </location>
</feature>
<keyword evidence="5 14" id="KW-0552">Olfaction</keyword>
<comment type="subcellular location">
    <subcellularLocation>
        <location evidence="1 14">Cell membrane</location>
        <topology evidence="1 14">Multi-pass membrane protein</topology>
    </subcellularLocation>
</comment>
<evidence type="ECO:0000256" key="3">
    <source>
        <dbReference type="ARBA" id="ARBA00022606"/>
    </source>
</evidence>
<proteinExistence type="inferred from homology"/>
<feature type="transmembrane region" description="Helical" evidence="14">
    <location>
        <begin position="32"/>
        <end position="58"/>
    </location>
</feature>
<dbReference type="GeneTree" id="ENSGT01030000234640"/>
<sequence length="315" mass="36352">QSGPLIDGTDTLWVNTTYITLDGYVDVDKYRYLYFVIMFTTYILIICSNSTIVCLIWINQNLHEPMYIFIAALLINSLLFSTAIYPKLLFDVLSEKQIISYSACLFQWFIFYSLGGSEFLLLSAMSYDRYVSICKPLQYPTIMTKTTVNTFLVLAWFVPVCQLAVPAVLNANKKLCNFNFKGIICNSTVYKLHCVSSRVLNIYGLVLFVNLIVLPVLFILFTYTRILLISHGSSREVRRKAAQTCLPHLIVLINFSCLAAYDILLLRLEVEFPQTVHLIMTLQIIMYHPLFNPIIYGLKMKEIYKHLKRLFCEIV</sequence>
<dbReference type="InterPro" id="IPR000276">
    <property type="entry name" value="GPCR_Rhodpsn"/>
</dbReference>
<evidence type="ECO:0000313" key="16">
    <source>
        <dbReference type="Ensembl" id="ENSDLAP00005082127.1"/>
    </source>
</evidence>
<dbReference type="Ensembl" id="ENSDLAT00005085167.1">
    <property type="protein sequence ID" value="ENSDLAP00005082127.1"/>
    <property type="gene ID" value="ENSDLAG00005028770.1"/>
</dbReference>
<evidence type="ECO:0000313" key="17">
    <source>
        <dbReference type="Proteomes" id="UP000694389"/>
    </source>
</evidence>
<dbReference type="PANTHER" id="PTHR26451">
    <property type="entry name" value="G_PROTEIN_RECEP_F1_2 DOMAIN-CONTAINING PROTEIN"/>
    <property type="match status" value="1"/>
</dbReference>
<keyword evidence="4 13" id="KW-0812">Transmembrane</keyword>
<feature type="transmembrane region" description="Helical" evidence="14">
    <location>
        <begin position="245"/>
        <end position="264"/>
    </location>
</feature>
<dbReference type="GO" id="GO:0004984">
    <property type="term" value="F:olfactory receptor activity"/>
    <property type="evidence" value="ECO:0007669"/>
    <property type="project" value="InterPro"/>
</dbReference>
<evidence type="ECO:0000256" key="10">
    <source>
        <dbReference type="ARBA" id="ARBA00023170"/>
    </source>
</evidence>
<evidence type="ECO:0000256" key="5">
    <source>
        <dbReference type="ARBA" id="ARBA00022725"/>
    </source>
</evidence>
<dbReference type="GO" id="GO:0004930">
    <property type="term" value="F:G protein-coupled receptor activity"/>
    <property type="evidence" value="ECO:0007669"/>
    <property type="project" value="UniProtKB-KW"/>
</dbReference>
<dbReference type="PROSITE" id="PS00237">
    <property type="entry name" value="G_PROTEIN_RECEP_F1_1"/>
    <property type="match status" value="1"/>
</dbReference>
<accession>A0A8P4KR10</accession>
<feature type="transmembrane region" description="Helical" evidence="14">
    <location>
        <begin position="202"/>
        <end position="224"/>
    </location>
</feature>